<feature type="transmembrane region" description="Helical" evidence="1">
    <location>
        <begin position="102"/>
        <end position="122"/>
    </location>
</feature>
<proteinExistence type="predicted"/>
<keyword evidence="1" id="KW-0812">Transmembrane</keyword>
<evidence type="ECO:0008006" key="3">
    <source>
        <dbReference type="Google" id="ProtNLM"/>
    </source>
</evidence>
<protein>
    <recommendedName>
        <fullName evidence="3">DUF624 domain-containing protein</fullName>
    </recommendedName>
</protein>
<sequence length="203" mass="22855">MGRTLKGAYEEFFLVVALSVVFWIGTLLIVTAPMTWTGVYYVANRIANYKRAGFDFFWEGAKQHIGRSVLLWLLLIAAPPIMLNSVNFYFSNGGWLVVPGFITLWLLLLSALAAQYFYPLFWQQTEPKLSLILRNSFLLVVRHPLYSLLMLLFQLLLIAVSVALLVPVLLILPGLLILAHNYALVGLLQEMNLAPQPPEMSGT</sequence>
<reference evidence="2" key="1">
    <citation type="journal article" date="2020" name="mSystems">
        <title>Genome- and Community-Level Interaction Insights into Carbon Utilization and Element Cycling Functions of Hydrothermarchaeota in Hydrothermal Sediment.</title>
        <authorList>
            <person name="Zhou Z."/>
            <person name="Liu Y."/>
            <person name="Xu W."/>
            <person name="Pan J."/>
            <person name="Luo Z.H."/>
            <person name="Li M."/>
        </authorList>
    </citation>
    <scope>NUCLEOTIDE SEQUENCE [LARGE SCALE GENOMIC DNA]</scope>
    <source>
        <strain evidence="2">SpSt-289</strain>
    </source>
</reference>
<name>A0A7C1FIW1_9CHLR</name>
<dbReference type="AlphaFoldDB" id="A0A7C1FIW1"/>
<feature type="transmembrane region" description="Helical" evidence="1">
    <location>
        <begin position="69"/>
        <end position="90"/>
    </location>
</feature>
<evidence type="ECO:0000313" key="2">
    <source>
        <dbReference type="EMBL" id="HDX33859.1"/>
    </source>
</evidence>
<keyword evidence="1" id="KW-0472">Membrane</keyword>
<dbReference type="EMBL" id="DSMG01000208">
    <property type="protein sequence ID" value="HDX33859.1"/>
    <property type="molecule type" value="Genomic_DNA"/>
</dbReference>
<keyword evidence="1" id="KW-1133">Transmembrane helix</keyword>
<gene>
    <name evidence="2" type="ORF">ENQ20_20610</name>
</gene>
<feature type="transmembrane region" description="Helical" evidence="1">
    <location>
        <begin position="12"/>
        <end position="42"/>
    </location>
</feature>
<accession>A0A7C1FIW1</accession>
<comment type="caution">
    <text evidence="2">The sequence shown here is derived from an EMBL/GenBank/DDBJ whole genome shotgun (WGS) entry which is preliminary data.</text>
</comment>
<evidence type="ECO:0000256" key="1">
    <source>
        <dbReference type="SAM" id="Phobius"/>
    </source>
</evidence>
<organism evidence="2">
    <name type="scientific">Caldilinea aerophila</name>
    <dbReference type="NCBI Taxonomy" id="133453"/>
    <lineage>
        <taxon>Bacteria</taxon>
        <taxon>Bacillati</taxon>
        <taxon>Chloroflexota</taxon>
        <taxon>Caldilineae</taxon>
        <taxon>Caldilineales</taxon>
        <taxon>Caldilineaceae</taxon>
        <taxon>Caldilinea</taxon>
    </lineage>
</organism>